<gene>
    <name evidence="7" type="ORF">BAU07_01080</name>
</gene>
<dbReference type="InterPro" id="IPR013328">
    <property type="entry name" value="6PGD_dom2"/>
</dbReference>
<dbReference type="KEGG" id="bfz:BAU07_01080"/>
<dbReference type="InterPro" id="IPR029154">
    <property type="entry name" value="HIBADH-like_NADP-bd"/>
</dbReference>
<evidence type="ECO:0000256" key="2">
    <source>
        <dbReference type="ARBA" id="ARBA00023002"/>
    </source>
</evidence>
<dbReference type="InterPro" id="IPR008927">
    <property type="entry name" value="6-PGluconate_DH-like_C_sf"/>
</dbReference>
<dbReference type="Pfam" id="PF14833">
    <property type="entry name" value="NAD_binding_11"/>
    <property type="match status" value="1"/>
</dbReference>
<dbReference type="GO" id="GO:0016491">
    <property type="term" value="F:oxidoreductase activity"/>
    <property type="evidence" value="ECO:0007669"/>
    <property type="project" value="UniProtKB-KW"/>
</dbReference>
<dbReference type="InterPro" id="IPR006115">
    <property type="entry name" value="6PGDH_NADP-bd"/>
</dbReference>
<dbReference type="AlphaFoldDB" id="A0A193G9G1"/>
<reference evidence="7 8" key="1">
    <citation type="submission" date="2016-06" db="EMBL/GenBank/DDBJ databases">
        <title>Complete genome sequences of Bordetella bronchialis and Bordetella flabilis.</title>
        <authorList>
            <person name="LiPuma J.J."/>
            <person name="Spilker T."/>
        </authorList>
    </citation>
    <scope>NUCLEOTIDE SEQUENCE [LARGE SCALE GENOMIC DNA]</scope>
    <source>
        <strain evidence="7 8">AU10664</strain>
    </source>
</reference>
<feature type="domain" description="6-phosphogluconate dehydrogenase NADP-binding" evidence="5">
    <location>
        <begin position="10"/>
        <end position="168"/>
    </location>
</feature>
<comment type="similarity">
    <text evidence="1">Belongs to the HIBADH-related family.</text>
</comment>
<evidence type="ECO:0000256" key="4">
    <source>
        <dbReference type="PIRSR" id="PIRSR000103-1"/>
    </source>
</evidence>
<dbReference type="GO" id="GO:0016054">
    <property type="term" value="P:organic acid catabolic process"/>
    <property type="evidence" value="ECO:0007669"/>
    <property type="project" value="UniProtKB-ARBA"/>
</dbReference>
<dbReference type="Proteomes" id="UP000091926">
    <property type="component" value="Chromosome"/>
</dbReference>
<organism evidence="7 8">
    <name type="scientific">Bordetella flabilis</name>
    <dbReference type="NCBI Taxonomy" id="463014"/>
    <lineage>
        <taxon>Bacteria</taxon>
        <taxon>Pseudomonadati</taxon>
        <taxon>Pseudomonadota</taxon>
        <taxon>Betaproteobacteria</taxon>
        <taxon>Burkholderiales</taxon>
        <taxon>Alcaligenaceae</taxon>
        <taxon>Bordetella</taxon>
    </lineage>
</organism>
<dbReference type="GO" id="GO:0051287">
    <property type="term" value="F:NAD binding"/>
    <property type="evidence" value="ECO:0007669"/>
    <property type="project" value="InterPro"/>
</dbReference>
<feature type="active site" evidence="4">
    <location>
        <position position="177"/>
    </location>
</feature>
<keyword evidence="8" id="KW-1185">Reference proteome</keyword>
<sequence length="312" mass="32027">MTANEPAQAVGFIGLGVMGRGMAMSLLRRGFEVTVHNRTRAAEAPLAAAGAKTAASPAEIGGQVRVVMLCLSDTQAVQAVLFGPEGLAQTLAAGSCVIDTSTIEAQATRQYARQLAERGIALLDAPVSGGQQAAEKGELSCMVGGELAAFEQCRPYLEAIATRVLRMGDSGAGQVAKACNQVAVSAVLLGVSEAFALARSNGVDPAVVREALLGGAARSFMLEKNAMRLLQGDYRPGFRAELMRKDLRLAVACAQEAGAYTPVAATALQVLQAVCNTGHGQDDWSRVGWLIDTLSTPASADPATGGEPGGGA</sequence>
<protein>
    <recommendedName>
        <fullName evidence="9">2-hydroxy-3-oxopropionate reductase</fullName>
    </recommendedName>
</protein>
<evidence type="ECO:0000259" key="5">
    <source>
        <dbReference type="Pfam" id="PF03446"/>
    </source>
</evidence>
<dbReference type="Gene3D" id="1.10.1040.10">
    <property type="entry name" value="N-(1-d-carboxylethyl)-l-norvaline Dehydrogenase, domain 2"/>
    <property type="match status" value="1"/>
</dbReference>
<dbReference type="RefSeq" id="WP_066652869.1">
    <property type="nucleotide sequence ID" value="NZ_CBCSCL010000002.1"/>
</dbReference>
<evidence type="ECO:0008006" key="9">
    <source>
        <dbReference type="Google" id="ProtNLM"/>
    </source>
</evidence>
<dbReference type="InterPro" id="IPR002204">
    <property type="entry name" value="3-OH-isobutyrate_DH-rel_CS"/>
</dbReference>
<name>A0A193G9G1_9BORD</name>
<dbReference type="InterPro" id="IPR036291">
    <property type="entry name" value="NAD(P)-bd_dom_sf"/>
</dbReference>
<dbReference type="PANTHER" id="PTHR43060:SF15">
    <property type="entry name" value="3-HYDROXYISOBUTYRATE DEHYDROGENASE-LIKE 1, MITOCHONDRIAL-RELATED"/>
    <property type="match status" value="1"/>
</dbReference>
<dbReference type="SUPFAM" id="SSF51735">
    <property type="entry name" value="NAD(P)-binding Rossmann-fold domains"/>
    <property type="match status" value="1"/>
</dbReference>
<evidence type="ECO:0000313" key="7">
    <source>
        <dbReference type="EMBL" id="ANN75904.1"/>
    </source>
</evidence>
<dbReference type="STRING" id="463014.BAU07_01080"/>
<dbReference type="EMBL" id="CP016172">
    <property type="protein sequence ID" value="ANN75904.1"/>
    <property type="molecule type" value="Genomic_DNA"/>
</dbReference>
<evidence type="ECO:0000256" key="1">
    <source>
        <dbReference type="ARBA" id="ARBA00009080"/>
    </source>
</evidence>
<dbReference type="PROSITE" id="PS00895">
    <property type="entry name" value="3_HYDROXYISOBUT_DH"/>
    <property type="match status" value="1"/>
</dbReference>
<dbReference type="GO" id="GO:0050661">
    <property type="term" value="F:NADP binding"/>
    <property type="evidence" value="ECO:0007669"/>
    <property type="project" value="InterPro"/>
</dbReference>
<dbReference type="SUPFAM" id="SSF48179">
    <property type="entry name" value="6-phosphogluconate dehydrogenase C-terminal domain-like"/>
    <property type="match status" value="1"/>
</dbReference>
<dbReference type="PANTHER" id="PTHR43060">
    <property type="entry name" value="3-HYDROXYISOBUTYRATE DEHYDROGENASE-LIKE 1, MITOCHONDRIAL-RELATED"/>
    <property type="match status" value="1"/>
</dbReference>
<evidence type="ECO:0000259" key="6">
    <source>
        <dbReference type="Pfam" id="PF14833"/>
    </source>
</evidence>
<accession>A0A193G9G1</accession>
<dbReference type="Pfam" id="PF03446">
    <property type="entry name" value="NAD_binding_2"/>
    <property type="match status" value="1"/>
</dbReference>
<dbReference type="PIRSF" id="PIRSF000103">
    <property type="entry name" value="HIBADH"/>
    <property type="match status" value="1"/>
</dbReference>
<keyword evidence="2" id="KW-0560">Oxidoreductase</keyword>
<evidence type="ECO:0000256" key="3">
    <source>
        <dbReference type="ARBA" id="ARBA00023027"/>
    </source>
</evidence>
<keyword evidence="3" id="KW-0520">NAD</keyword>
<dbReference type="InterPro" id="IPR015815">
    <property type="entry name" value="HIBADH-related"/>
</dbReference>
<proteinExistence type="inferred from homology"/>
<dbReference type="Gene3D" id="3.40.50.720">
    <property type="entry name" value="NAD(P)-binding Rossmann-like Domain"/>
    <property type="match status" value="1"/>
</dbReference>
<dbReference type="OrthoDB" id="9777604at2"/>
<evidence type="ECO:0000313" key="8">
    <source>
        <dbReference type="Proteomes" id="UP000091926"/>
    </source>
</evidence>
<feature type="domain" description="3-hydroxyisobutyrate dehydrogenase-like NAD-binding" evidence="6">
    <location>
        <begin position="171"/>
        <end position="286"/>
    </location>
</feature>